<evidence type="ECO:0000256" key="1">
    <source>
        <dbReference type="ARBA" id="ARBA00010688"/>
    </source>
</evidence>
<keyword evidence="3" id="KW-0418">Kinase</keyword>
<evidence type="ECO:0000259" key="4">
    <source>
        <dbReference type="Pfam" id="PF00294"/>
    </source>
</evidence>
<name>A0ABP9EWY4_9ACTN</name>
<dbReference type="EMBL" id="BAABLV010000005">
    <property type="protein sequence ID" value="GAA4889363.1"/>
    <property type="molecule type" value="Genomic_DNA"/>
</dbReference>
<dbReference type="InterPro" id="IPR011611">
    <property type="entry name" value="PfkB_dom"/>
</dbReference>
<dbReference type="InterPro" id="IPR002173">
    <property type="entry name" value="Carboh/pur_kinase_PfkB_CS"/>
</dbReference>
<dbReference type="Proteomes" id="UP001501521">
    <property type="component" value="Unassembled WGS sequence"/>
</dbReference>
<comment type="similarity">
    <text evidence="1">Belongs to the carbohydrate kinase PfkB family.</text>
</comment>
<dbReference type="PANTHER" id="PTHR43085">
    <property type="entry name" value="HEXOKINASE FAMILY MEMBER"/>
    <property type="match status" value="1"/>
</dbReference>
<feature type="domain" description="Carbohydrate kinase PfkB" evidence="4">
    <location>
        <begin position="3"/>
        <end position="314"/>
    </location>
</feature>
<evidence type="ECO:0000256" key="3">
    <source>
        <dbReference type="ARBA" id="ARBA00022777"/>
    </source>
</evidence>
<accession>A0ABP9EWY4</accession>
<comment type="caution">
    <text evidence="5">The sequence shown here is derived from an EMBL/GenBank/DDBJ whole genome shotgun (WGS) entry which is preliminary data.</text>
</comment>
<gene>
    <name evidence="5" type="ORF">GCM10025789_02200</name>
</gene>
<dbReference type="Gene3D" id="3.40.1190.20">
    <property type="match status" value="1"/>
</dbReference>
<reference evidence="6" key="1">
    <citation type="journal article" date="2019" name="Int. J. Syst. Evol. Microbiol.">
        <title>The Global Catalogue of Microorganisms (GCM) 10K type strain sequencing project: providing services to taxonomists for standard genome sequencing and annotation.</title>
        <authorList>
            <consortium name="The Broad Institute Genomics Platform"/>
            <consortium name="The Broad Institute Genome Sequencing Center for Infectious Disease"/>
            <person name="Wu L."/>
            <person name="Ma J."/>
        </authorList>
    </citation>
    <scope>NUCLEOTIDE SEQUENCE [LARGE SCALE GENOMIC DNA]</scope>
    <source>
        <strain evidence="6">JCM 19125</strain>
    </source>
</reference>
<sequence length="325" mass="34736">MKAVALGHACVDITPRLDLSPGIEPGILYPVGPLRFALGGSAINTARKLHELGTSVSMAIATGQDTLTLIYERLLHDMGVPMQLIPTGLTTSYSIVVEHGHHDRTFWQHEGFNAAFDARQVDLDTDQPDLVHAGYPSLVPFWCHNVDSLLETFTAAQQRGITTSLDLAHVGEGSVASTVDWAEWFRQVLPAVDVMSPSWDDVSSAFGLTGEPTRARMVEVADMLLEMGVAVVQLSAGKEGFLLRTAGTGRLERAGRVLAPVAGAWADQDLWFDAEVIDEPETTVGAGDSLTAGLLHALGMGLAPVAAGEFARAVVGRHLRGERAK</sequence>
<organism evidence="5 6">
    <name type="scientific">Tessaracoccus lubricantis</name>
    <dbReference type="NCBI Taxonomy" id="545543"/>
    <lineage>
        <taxon>Bacteria</taxon>
        <taxon>Bacillati</taxon>
        <taxon>Actinomycetota</taxon>
        <taxon>Actinomycetes</taxon>
        <taxon>Propionibacteriales</taxon>
        <taxon>Propionibacteriaceae</taxon>
        <taxon>Tessaracoccus</taxon>
    </lineage>
</organism>
<dbReference type="InterPro" id="IPR050306">
    <property type="entry name" value="PfkB_Carbo_kinase"/>
</dbReference>
<dbReference type="PROSITE" id="PS00583">
    <property type="entry name" value="PFKB_KINASES_1"/>
    <property type="match status" value="1"/>
</dbReference>
<protein>
    <recommendedName>
        <fullName evidence="4">Carbohydrate kinase PfkB domain-containing protein</fullName>
    </recommendedName>
</protein>
<evidence type="ECO:0000313" key="5">
    <source>
        <dbReference type="EMBL" id="GAA4889363.1"/>
    </source>
</evidence>
<dbReference type="PANTHER" id="PTHR43085:SF57">
    <property type="entry name" value="CARBOHYDRATE KINASE PFKB DOMAIN-CONTAINING PROTEIN"/>
    <property type="match status" value="1"/>
</dbReference>
<proteinExistence type="inferred from homology"/>
<keyword evidence="6" id="KW-1185">Reference proteome</keyword>
<keyword evidence="2" id="KW-0808">Transferase</keyword>
<dbReference type="SUPFAM" id="SSF53613">
    <property type="entry name" value="Ribokinase-like"/>
    <property type="match status" value="1"/>
</dbReference>
<evidence type="ECO:0000313" key="6">
    <source>
        <dbReference type="Proteomes" id="UP001501521"/>
    </source>
</evidence>
<dbReference type="Pfam" id="PF00294">
    <property type="entry name" value="PfkB"/>
    <property type="match status" value="1"/>
</dbReference>
<dbReference type="RefSeq" id="WP_345577704.1">
    <property type="nucleotide sequence ID" value="NZ_BAABLV010000005.1"/>
</dbReference>
<evidence type="ECO:0000256" key="2">
    <source>
        <dbReference type="ARBA" id="ARBA00022679"/>
    </source>
</evidence>
<dbReference type="InterPro" id="IPR029056">
    <property type="entry name" value="Ribokinase-like"/>
</dbReference>